<protein>
    <submittedName>
        <fullName evidence="5">Transcriptional regulator, LacI family</fullName>
    </submittedName>
</protein>
<gene>
    <name evidence="5" type="ORF">HMPREF1866_00242</name>
</gene>
<dbReference type="Pfam" id="PF13377">
    <property type="entry name" value="Peripla_BP_3"/>
    <property type="match status" value="1"/>
</dbReference>
<name>A0A133ZZC8_9FIRM</name>
<sequence length="333" mass="37174">MNIYDIANRANVSIATVSRVINNSPKVSEKTRKKVLDIVNELGFTPNVFARGLGLNTMKTIGILCSDPSDIYVAGALSCFEKMLRKNGYDSLLCCSGYDTKNLKKYIDILISKSVDAVIMIGSKYISSRDNKNLIKNTAKSLPIFLINGSLKGENIYCAYYDDFNATKKCTDMLYEAGKRKLLFLYNSTSQSAKRKLDGFMKGCKEYKHSGILFTSLLCTENDIESILSALFKFGKENFIPDGIIASDDFLAMIALKFAKQNNISLPEDLSIIGYDNSIFSKVSYPELTTVDSRLFDLCSHSVNTLLEVFGGQSPENITVFEPMIIERDTFRT</sequence>
<dbReference type="SUPFAM" id="SSF53822">
    <property type="entry name" value="Periplasmic binding protein-like I"/>
    <property type="match status" value="1"/>
</dbReference>
<dbReference type="PROSITE" id="PS50932">
    <property type="entry name" value="HTH_LACI_2"/>
    <property type="match status" value="1"/>
</dbReference>
<evidence type="ECO:0000259" key="4">
    <source>
        <dbReference type="PROSITE" id="PS50932"/>
    </source>
</evidence>
<evidence type="ECO:0000313" key="5">
    <source>
        <dbReference type="EMBL" id="KXB60792.1"/>
    </source>
</evidence>
<dbReference type="RefSeq" id="WP_060930238.1">
    <property type="nucleotide sequence ID" value="NZ_KQ959775.1"/>
</dbReference>
<dbReference type="GO" id="GO:0003700">
    <property type="term" value="F:DNA-binding transcription factor activity"/>
    <property type="evidence" value="ECO:0007669"/>
    <property type="project" value="TreeGrafter"/>
</dbReference>
<dbReference type="InterPro" id="IPR028082">
    <property type="entry name" value="Peripla_BP_I"/>
</dbReference>
<keyword evidence="2" id="KW-0238">DNA-binding</keyword>
<feature type="domain" description="HTH lacI-type" evidence="4">
    <location>
        <begin position="1"/>
        <end position="55"/>
    </location>
</feature>
<evidence type="ECO:0000256" key="2">
    <source>
        <dbReference type="ARBA" id="ARBA00023125"/>
    </source>
</evidence>
<dbReference type="InterPro" id="IPR000843">
    <property type="entry name" value="HTH_LacI"/>
</dbReference>
<dbReference type="InterPro" id="IPR010982">
    <property type="entry name" value="Lambda_DNA-bd_dom_sf"/>
</dbReference>
<dbReference type="CDD" id="cd06267">
    <property type="entry name" value="PBP1_LacI_sugar_binding-like"/>
    <property type="match status" value="1"/>
</dbReference>
<dbReference type="Gene3D" id="3.40.50.2300">
    <property type="match status" value="2"/>
</dbReference>
<dbReference type="AlphaFoldDB" id="A0A133ZZC8"/>
<keyword evidence="6" id="KW-1185">Reference proteome</keyword>
<dbReference type="CDD" id="cd01392">
    <property type="entry name" value="HTH_LacI"/>
    <property type="match status" value="1"/>
</dbReference>
<proteinExistence type="predicted"/>
<dbReference type="STRING" id="467210.HMPREF1866_00242"/>
<dbReference type="PANTHER" id="PTHR30146">
    <property type="entry name" value="LACI-RELATED TRANSCRIPTIONAL REPRESSOR"/>
    <property type="match status" value="1"/>
</dbReference>
<evidence type="ECO:0000313" key="6">
    <source>
        <dbReference type="Proteomes" id="UP000070394"/>
    </source>
</evidence>
<keyword evidence="1" id="KW-0805">Transcription regulation</keyword>
<organism evidence="5 6">
    <name type="scientific">Lachnoanaerobaculum saburreum</name>
    <dbReference type="NCBI Taxonomy" id="467210"/>
    <lineage>
        <taxon>Bacteria</taxon>
        <taxon>Bacillati</taxon>
        <taxon>Bacillota</taxon>
        <taxon>Clostridia</taxon>
        <taxon>Lachnospirales</taxon>
        <taxon>Lachnospiraceae</taxon>
        <taxon>Lachnoanaerobaculum</taxon>
    </lineage>
</organism>
<dbReference type="GO" id="GO:0000976">
    <property type="term" value="F:transcription cis-regulatory region binding"/>
    <property type="evidence" value="ECO:0007669"/>
    <property type="project" value="TreeGrafter"/>
</dbReference>
<dbReference type="Pfam" id="PF00356">
    <property type="entry name" value="LacI"/>
    <property type="match status" value="1"/>
</dbReference>
<evidence type="ECO:0000256" key="3">
    <source>
        <dbReference type="ARBA" id="ARBA00023163"/>
    </source>
</evidence>
<dbReference type="OrthoDB" id="9784962at2"/>
<dbReference type="Proteomes" id="UP000070394">
    <property type="component" value="Unassembled WGS sequence"/>
</dbReference>
<evidence type="ECO:0000256" key="1">
    <source>
        <dbReference type="ARBA" id="ARBA00023015"/>
    </source>
</evidence>
<dbReference type="SMART" id="SM00354">
    <property type="entry name" value="HTH_LACI"/>
    <property type="match status" value="1"/>
</dbReference>
<dbReference type="Gene3D" id="1.10.260.40">
    <property type="entry name" value="lambda repressor-like DNA-binding domains"/>
    <property type="match status" value="1"/>
</dbReference>
<keyword evidence="3" id="KW-0804">Transcription</keyword>
<accession>A0A133ZZC8</accession>
<dbReference type="EMBL" id="LSDA01000010">
    <property type="protein sequence ID" value="KXB60792.1"/>
    <property type="molecule type" value="Genomic_DNA"/>
</dbReference>
<dbReference type="PANTHER" id="PTHR30146:SF109">
    <property type="entry name" value="HTH-TYPE TRANSCRIPTIONAL REGULATOR GALS"/>
    <property type="match status" value="1"/>
</dbReference>
<dbReference type="SUPFAM" id="SSF47413">
    <property type="entry name" value="lambda repressor-like DNA-binding domains"/>
    <property type="match status" value="1"/>
</dbReference>
<dbReference type="PROSITE" id="PS00356">
    <property type="entry name" value="HTH_LACI_1"/>
    <property type="match status" value="1"/>
</dbReference>
<reference evidence="6" key="1">
    <citation type="submission" date="2016-01" db="EMBL/GenBank/DDBJ databases">
        <authorList>
            <person name="Mitreva M."/>
            <person name="Pepin K.H."/>
            <person name="Mihindukulasuriya K.A."/>
            <person name="Fulton R."/>
            <person name="Fronick C."/>
            <person name="O'Laughlin M."/>
            <person name="Miner T."/>
            <person name="Herter B."/>
            <person name="Rosa B.A."/>
            <person name="Cordes M."/>
            <person name="Tomlinson C."/>
            <person name="Wollam A."/>
            <person name="Palsikar V.B."/>
            <person name="Mardis E.R."/>
            <person name="Wilson R.K."/>
        </authorList>
    </citation>
    <scope>NUCLEOTIDE SEQUENCE [LARGE SCALE GENOMIC DNA]</scope>
    <source>
        <strain evidence="6">DNF00896</strain>
    </source>
</reference>
<dbReference type="InterPro" id="IPR046335">
    <property type="entry name" value="LacI/GalR-like_sensor"/>
</dbReference>
<dbReference type="PATRIC" id="fig|467210.3.peg.238"/>
<comment type="caution">
    <text evidence="5">The sequence shown here is derived from an EMBL/GenBank/DDBJ whole genome shotgun (WGS) entry which is preliminary data.</text>
</comment>